<dbReference type="InterPro" id="IPR019264">
    <property type="entry name" value="DUF2179"/>
</dbReference>
<dbReference type="InterPro" id="IPR003740">
    <property type="entry name" value="YitT"/>
</dbReference>
<dbReference type="Gene3D" id="3.30.70.120">
    <property type="match status" value="1"/>
</dbReference>
<dbReference type="Pfam" id="PF02588">
    <property type="entry name" value="YitT_membrane"/>
    <property type="match status" value="1"/>
</dbReference>
<dbReference type="CDD" id="cd16380">
    <property type="entry name" value="YitT_C"/>
    <property type="match status" value="1"/>
</dbReference>
<dbReference type="InterPro" id="IPR015867">
    <property type="entry name" value="N-reg_PII/ATP_PRibTrfase_C"/>
</dbReference>
<feature type="transmembrane region" description="Helical" evidence="6">
    <location>
        <begin position="172"/>
        <end position="190"/>
    </location>
</feature>
<gene>
    <name evidence="8" type="ORF">SAMN05421578_12117</name>
</gene>
<feature type="transmembrane region" description="Helical" evidence="6">
    <location>
        <begin position="217"/>
        <end position="247"/>
    </location>
</feature>
<dbReference type="EMBL" id="FTNK01000021">
    <property type="protein sequence ID" value="SIR59104.1"/>
    <property type="molecule type" value="Genomic_DNA"/>
</dbReference>
<keyword evidence="5 6" id="KW-0472">Membrane</keyword>
<protein>
    <submittedName>
        <fullName evidence="8">Uncharacterized membrane-anchored protein YitT, contains DUF161 and DUF2179 domains</fullName>
    </submittedName>
</protein>
<evidence type="ECO:0000256" key="6">
    <source>
        <dbReference type="SAM" id="Phobius"/>
    </source>
</evidence>
<evidence type="ECO:0000256" key="1">
    <source>
        <dbReference type="ARBA" id="ARBA00004651"/>
    </source>
</evidence>
<feature type="transmembrane region" description="Helical" evidence="6">
    <location>
        <begin position="115"/>
        <end position="135"/>
    </location>
</feature>
<evidence type="ECO:0000313" key="8">
    <source>
        <dbReference type="EMBL" id="SIR59104.1"/>
    </source>
</evidence>
<evidence type="ECO:0000259" key="7">
    <source>
        <dbReference type="Pfam" id="PF10035"/>
    </source>
</evidence>
<feature type="transmembrane region" description="Helical" evidence="6">
    <location>
        <begin position="142"/>
        <end position="160"/>
    </location>
</feature>
<evidence type="ECO:0000313" key="9">
    <source>
        <dbReference type="Proteomes" id="UP000186666"/>
    </source>
</evidence>
<feature type="transmembrane region" description="Helical" evidence="6">
    <location>
        <begin position="38"/>
        <end position="53"/>
    </location>
</feature>
<keyword evidence="3 6" id="KW-0812">Transmembrane</keyword>
<dbReference type="PANTHER" id="PTHR33545">
    <property type="entry name" value="UPF0750 MEMBRANE PROTEIN YITT-RELATED"/>
    <property type="match status" value="1"/>
</dbReference>
<proteinExistence type="predicted"/>
<dbReference type="PANTHER" id="PTHR33545:SF2">
    <property type="entry name" value="UPF0750 MEMBRANE PROTEIN YDEO"/>
    <property type="match status" value="1"/>
</dbReference>
<sequence>MFLSYMDDVTQFAKTVINVIDCFLSVLVQVIHYIPKESTFGGFLLLMIRRIYLKRGNLMNGKRQQKSNKLKIFSRVLLIIIGALIAAYGLEAVLIPNNVSDGGVTGLSIVGSKLFGLPLGLLIGVINIPFIWLGYKQIGKSFAIYSVIGIASLAVGTVFMHNVPTIIQGDTLLITVVGGIIIGFGMGLALRNGGAIDGIDMLAVLLSRKLPFGTSDLILFLNMFVFIVVSTVFGLQGAILSALAYYIASKVIHIVEEGLSGSKTFKIITNQPEIMVETIRDRLGRGSTYTDAYGGYSNEQFKEITCVINRLEESKIKEIIHEIDPNAFVVVYDVAEVKGGNFKKHNIH</sequence>
<accession>A0ABY1KCB9</accession>
<evidence type="ECO:0000256" key="5">
    <source>
        <dbReference type="ARBA" id="ARBA00023136"/>
    </source>
</evidence>
<reference evidence="8 9" key="1">
    <citation type="submission" date="2017-01" db="EMBL/GenBank/DDBJ databases">
        <authorList>
            <person name="Varghese N."/>
            <person name="Submissions S."/>
        </authorList>
    </citation>
    <scope>NUCLEOTIDE SEQUENCE [LARGE SCALE GENOMIC DNA]</scope>
    <source>
        <strain evidence="8 9">ATCC 23464</strain>
    </source>
</reference>
<feature type="transmembrane region" description="Helical" evidence="6">
    <location>
        <begin position="73"/>
        <end position="95"/>
    </location>
</feature>
<feature type="domain" description="DUF2179" evidence="7">
    <location>
        <begin position="285"/>
        <end position="339"/>
    </location>
</feature>
<dbReference type="InterPro" id="IPR051461">
    <property type="entry name" value="UPF0750_membrane"/>
</dbReference>
<evidence type="ECO:0000256" key="3">
    <source>
        <dbReference type="ARBA" id="ARBA00022692"/>
    </source>
</evidence>
<evidence type="ECO:0000256" key="4">
    <source>
        <dbReference type="ARBA" id="ARBA00022989"/>
    </source>
</evidence>
<dbReference type="Pfam" id="PF10035">
    <property type="entry name" value="DUF2179"/>
    <property type="match status" value="1"/>
</dbReference>
<keyword evidence="9" id="KW-1185">Reference proteome</keyword>
<organism evidence="8 9">
    <name type="scientific">Paenibacillus macquariensis</name>
    <dbReference type="NCBI Taxonomy" id="948756"/>
    <lineage>
        <taxon>Bacteria</taxon>
        <taxon>Bacillati</taxon>
        <taxon>Bacillota</taxon>
        <taxon>Bacilli</taxon>
        <taxon>Bacillales</taxon>
        <taxon>Paenibacillaceae</taxon>
        <taxon>Paenibacillus</taxon>
    </lineage>
</organism>
<evidence type="ECO:0000256" key="2">
    <source>
        <dbReference type="ARBA" id="ARBA00022475"/>
    </source>
</evidence>
<comment type="subcellular location">
    <subcellularLocation>
        <location evidence="1">Cell membrane</location>
        <topology evidence="1">Multi-pass membrane protein</topology>
    </subcellularLocation>
</comment>
<keyword evidence="4 6" id="KW-1133">Transmembrane helix</keyword>
<comment type="caution">
    <text evidence="8">The sequence shown here is derived from an EMBL/GenBank/DDBJ whole genome shotgun (WGS) entry which is preliminary data.</text>
</comment>
<dbReference type="Proteomes" id="UP000186666">
    <property type="component" value="Unassembled WGS sequence"/>
</dbReference>
<keyword evidence="2" id="KW-1003">Cell membrane</keyword>
<name>A0ABY1KCB9_9BACL</name>